<dbReference type="EMBL" id="DXCK01000086">
    <property type="protein sequence ID" value="HIZ01809.1"/>
    <property type="molecule type" value="Genomic_DNA"/>
</dbReference>
<dbReference type="GO" id="GO:0008170">
    <property type="term" value="F:N-methyltransferase activity"/>
    <property type="evidence" value="ECO:0007669"/>
    <property type="project" value="InterPro"/>
</dbReference>
<comment type="catalytic activity">
    <reaction evidence="7">
        <text>a 2'-deoxyadenosine in DNA + S-adenosyl-L-methionine = an N(6)-methyl-2'-deoxyadenosine in DNA + S-adenosyl-L-homocysteine + H(+)</text>
        <dbReference type="Rhea" id="RHEA:15197"/>
        <dbReference type="Rhea" id="RHEA-COMP:12418"/>
        <dbReference type="Rhea" id="RHEA-COMP:12419"/>
        <dbReference type="ChEBI" id="CHEBI:15378"/>
        <dbReference type="ChEBI" id="CHEBI:57856"/>
        <dbReference type="ChEBI" id="CHEBI:59789"/>
        <dbReference type="ChEBI" id="CHEBI:90615"/>
        <dbReference type="ChEBI" id="CHEBI:90616"/>
        <dbReference type="EC" id="2.1.1.72"/>
    </reaction>
</comment>
<keyword evidence="3" id="KW-0489">Methyltransferase</keyword>
<evidence type="ECO:0000256" key="7">
    <source>
        <dbReference type="ARBA" id="ARBA00047942"/>
    </source>
</evidence>
<comment type="caution">
    <text evidence="10">The sequence shown here is derived from an EMBL/GenBank/DDBJ whole genome shotgun (WGS) entry which is preliminary data.</text>
</comment>
<gene>
    <name evidence="10" type="ORF">H9819_06085</name>
</gene>
<evidence type="ECO:0000256" key="3">
    <source>
        <dbReference type="ARBA" id="ARBA00022603"/>
    </source>
</evidence>
<evidence type="ECO:0000256" key="4">
    <source>
        <dbReference type="ARBA" id="ARBA00022679"/>
    </source>
</evidence>
<dbReference type="Proteomes" id="UP000824023">
    <property type="component" value="Unassembled WGS sequence"/>
</dbReference>
<dbReference type="EC" id="2.1.1.72" evidence="2"/>
<evidence type="ECO:0000259" key="9">
    <source>
        <dbReference type="Pfam" id="PF12161"/>
    </source>
</evidence>
<evidence type="ECO:0000256" key="5">
    <source>
        <dbReference type="ARBA" id="ARBA00022691"/>
    </source>
</evidence>
<accession>A0A9D2CXN5</accession>
<dbReference type="InterPro" id="IPR003356">
    <property type="entry name" value="DNA_methylase_A-5"/>
</dbReference>
<organism evidence="10 11">
    <name type="scientific">Candidatus Bacteroides merdipullorum</name>
    <dbReference type="NCBI Taxonomy" id="2838474"/>
    <lineage>
        <taxon>Bacteria</taxon>
        <taxon>Pseudomonadati</taxon>
        <taxon>Bacteroidota</taxon>
        <taxon>Bacteroidia</taxon>
        <taxon>Bacteroidales</taxon>
        <taxon>Bacteroidaceae</taxon>
        <taxon>Bacteroides</taxon>
    </lineage>
</organism>
<evidence type="ECO:0000256" key="2">
    <source>
        <dbReference type="ARBA" id="ARBA00011900"/>
    </source>
</evidence>
<protein>
    <recommendedName>
        <fullName evidence="2">site-specific DNA-methyltransferase (adenine-specific)</fullName>
        <ecNumber evidence="2">2.1.1.72</ecNumber>
    </recommendedName>
</protein>
<dbReference type="InterPro" id="IPR022749">
    <property type="entry name" value="D12N6_MeTrfase_N"/>
</dbReference>
<dbReference type="InterPro" id="IPR051537">
    <property type="entry name" value="DNA_Adenine_Mtase"/>
</dbReference>
<keyword evidence="6" id="KW-0680">Restriction system</keyword>
<reference evidence="10" key="2">
    <citation type="submission" date="2021-04" db="EMBL/GenBank/DDBJ databases">
        <authorList>
            <person name="Gilroy R."/>
        </authorList>
    </citation>
    <scope>NUCLEOTIDE SEQUENCE</scope>
    <source>
        <strain evidence="10">ChiHjej12B11-24981</strain>
    </source>
</reference>
<dbReference type="Pfam" id="PF12161">
    <property type="entry name" value="HsdM_N"/>
    <property type="match status" value="1"/>
</dbReference>
<feature type="domain" description="N6 adenine-specific DNA methyltransferase N-terminal" evidence="9">
    <location>
        <begin position="23"/>
        <end position="150"/>
    </location>
</feature>
<name>A0A9D2CXN5_9BACE</name>
<dbReference type="GO" id="GO:0009007">
    <property type="term" value="F:site-specific DNA-methyltransferase (adenine-specific) activity"/>
    <property type="evidence" value="ECO:0007669"/>
    <property type="project" value="UniProtKB-EC"/>
</dbReference>
<evidence type="ECO:0000259" key="8">
    <source>
        <dbReference type="Pfam" id="PF02384"/>
    </source>
</evidence>
<keyword evidence="4" id="KW-0808">Transferase</keyword>
<feature type="non-terminal residue" evidence="10">
    <location>
        <position position="224"/>
    </location>
</feature>
<evidence type="ECO:0000313" key="10">
    <source>
        <dbReference type="EMBL" id="HIZ01809.1"/>
    </source>
</evidence>
<sequence>MADKHIIDAMWDDSPIDVSTEVNFIWSIANKLRGTYQSDKYKDVIIPMVIIRRFECALAPTKAKVVEMFKANPNYPAKAMYRLSGFQFYNTSEYDLAELVNDSDHLAANFKAYIQGFSANIQDIIRSLDFDKQIDKMDKNNRLLSVVKAFSELDLNPRTIDNVKMGYIFEELIRKFSENAEAGDHYTGRDIIKLMVNILLAEGCDDIFDDGKVITVLDQACGTG</sequence>
<dbReference type="Pfam" id="PF02384">
    <property type="entry name" value="N6_Mtase"/>
    <property type="match status" value="1"/>
</dbReference>
<dbReference type="InterPro" id="IPR038333">
    <property type="entry name" value="T1MK-like_N_sf"/>
</dbReference>
<dbReference type="PANTHER" id="PTHR42933:SF3">
    <property type="entry name" value="TYPE I RESTRICTION ENZYME MJAVIII METHYLASE SUBUNIT"/>
    <property type="match status" value="1"/>
</dbReference>
<dbReference type="PANTHER" id="PTHR42933">
    <property type="entry name" value="SLR6095 PROTEIN"/>
    <property type="match status" value="1"/>
</dbReference>
<reference evidence="10" key="1">
    <citation type="journal article" date="2021" name="PeerJ">
        <title>Extensive microbial diversity within the chicken gut microbiome revealed by metagenomics and culture.</title>
        <authorList>
            <person name="Gilroy R."/>
            <person name="Ravi A."/>
            <person name="Getino M."/>
            <person name="Pursley I."/>
            <person name="Horton D.L."/>
            <person name="Alikhan N.F."/>
            <person name="Baker D."/>
            <person name="Gharbi K."/>
            <person name="Hall N."/>
            <person name="Watson M."/>
            <person name="Adriaenssens E.M."/>
            <person name="Foster-Nyarko E."/>
            <person name="Jarju S."/>
            <person name="Secka A."/>
            <person name="Antonio M."/>
            <person name="Oren A."/>
            <person name="Chaudhuri R.R."/>
            <person name="La Ragione R."/>
            <person name="Hildebrand F."/>
            <person name="Pallen M.J."/>
        </authorList>
    </citation>
    <scope>NUCLEOTIDE SEQUENCE</scope>
    <source>
        <strain evidence="10">ChiHjej12B11-24981</strain>
    </source>
</reference>
<dbReference type="GO" id="GO:0009307">
    <property type="term" value="P:DNA restriction-modification system"/>
    <property type="evidence" value="ECO:0007669"/>
    <property type="project" value="UniProtKB-KW"/>
</dbReference>
<dbReference type="GO" id="GO:0032259">
    <property type="term" value="P:methylation"/>
    <property type="evidence" value="ECO:0007669"/>
    <property type="project" value="UniProtKB-KW"/>
</dbReference>
<dbReference type="SUPFAM" id="SSF53335">
    <property type="entry name" value="S-adenosyl-L-methionine-dependent methyltransferases"/>
    <property type="match status" value="1"/>
</dbReference>
<evidence type="ECO:0000313" key="11">
    <source>
        <dbReference type="Proteomes" id="UP000824023"/>
    </source>
</evidence>
<keyword evidence="5" id="KW-0949">S-adenosyl-L-methionine</keyword>
<dbReference type="InterPro" id="IPR029063">
    <property type="entry name" value="SAM-dependent_MTases_sf"/>
</dbReference>
<dbReference type="Gene3D" id="1.20.1260.30">
    <property type="match status" value="1"/>
</dbReference>
<proteinExistence type="inferred from homology"/>
<dbReference type="GO" id="GO:0003677">
    <property type="term" value="F:DNA binding"/>
    <property type="evidence" value="ECO:0007669"/>
    <property type="project" value="InterPro"/>
</dbReference>
<comment type="similarity">
    <text evidence="1">Belongs to the N(4)/N(6)-methyltransferase family.</text>
</comment>
<evidence type="ECO:0000256" key="1">
    <source>
        <dbReference type="ARBA" id="ARBA00006594"/>
    </source>
</evidence>
<feature type="domain" description="DNA methylase adenine-specific" evidence="8">
    <location>
        <begin position="165"/>
        <end position="224"/>
    </location>
</feature>
<evidence type="ECO:0000256" key="6">
    <source>
        <dbReference type="ARBA" id="ARBA00022747"/>
    </source>
</evidence>
<dbReference type="AlphaFoldDB" id="A0A9D2CXN5"/>